<dbReference type="Gene3D" id="1.20.1270.60">
    <property type="entry name" value="Arfaptin homology (AH) domain/BAR domain"/>
    <property type="match status" value="1"/>
</dbReference>
<evidence type="ECO:0000313" key="2">
    <source>
        <dbReference type="Proteomes" id="UP000054097"/>
    </source>
</evidence>
<dbReference type="AlphaFoldDB" id="A0A0C2XEW9"/>
<keyword evidence="2" id="KW-1185">Reference proteome</keyword>
<dbReference type="Proteomes" id="UP000054097">
    <property type="component" value="Unassembled WGS sequence"/>
</dbReference>
<proteinExistence type="predicted"/>
<reference evidence="2" key="2">
    <citation type="submission" date="2015-01" db="EMBL/GenBank/DDBJ databases">
        <title>Evolutionary Origins and Diversification of the Mycorrhizal Mutualists.</title>
        <authorList>
            <consortium name="DOE Joint Genome Institute"/>
            <consortium name="Mycorrhizal Genomics Consortium"/>
            <person name="Kohler A."/>
            <person name="Kuo A."/>
            <person name="Nagy L.G."/>
            <person name="Floudas D."/>
            <person name="Copeland A."/>
            <person name="Barry K.W."/>
            <person name="Cichocki N."/>
            <person name="Veneault-Fourrey C."/>
            <person name="LaButti K."/>
            <person name="Lindquist E.A."/>
            <person name="Lipzen A."/>
            <person name="Lundell T."/>
            <person name="Morin E."/>
            <person name="Murat C."/>
            <person name="Riley R."/>
            <person name="Ohm R."/>
            <person name="Sun H."/>
            <person name="Tunlid A."/>
            <person name="Henrissat B."/>
            <person name="Grigoriev I.V."/>
            <person name="Hibbett D.S."/>
            <person name="Martin F."/>
        </authorList>
    </citation>
    <scope>NUCLEOTIDE SEQUENCE [LARGE SCALE GENOMIC DNA]</scope>
    <source>
        <strain evidence="2">MAFF 305830</strain>
    </source>
</reference>
<evidence type="ECO:0000313" key="1">
    <source>
        <dbReference type="EMBL" id="KIM27667.1"/>
    </source>
</evidence>
<protein>
    <submittedName>
        <fullName evidence="1">Uncharacterized protein</fullName>
    </submittedName>
</protein>
<reference evidence="1 2" key="1">
    <citation type="submission" date="2014-04" db="EMBL/GenBank/DDBJ databases">
        <authorList>
            <consortium name="DOE Joint Genome Institute"/>
            <person name="Kuo A."/>
            <person name="Zuccaro A."/>
            <person name="Kohler A."/>
            <person name="Nagy L.G."/>
            <person name="Floudas D."/>
            <person name="Copeland A."/>
            <person name="Barry K.W."/>
            <person name="Cichocki N."/>
            <person name="Veneault-Fourrey C."/>
            <person name="LaButti K."/>
            <person name="Lindquist E.A."/>
            <person name="Lipzen A."/>
            <person name="Lundell T."/>
            <person name="Morin E."/>
            <person name="Murat C."/>
            <person name="Sun H."/>
            <person name="Tunlid A."/>
            <person name="Henrissat B."/>
            <person name="Grigoriev I.V."/>
            <person name="Hibbett D.S."/>
            <person name="Martin F."/>
            <person name="Nordberg H.P."/>
            <person name="Cantor M.N."/>
            <person name="Hua S.X."/>
        </authorList>
    </citation>
    <scope>NUCLEOTIDE SEQUENCE [LARGE SCALE GENOMIC DNA]</scope>
    <source>
        <strain evidence="1 2">MAFF 305830</strain>
    </source>
</reference>
<dbReference type="OrthoDB" id="5424209at2759"/>
<dbReference type="EMBL" id="KN824297">
    <property type="protein sequence ID" value="KIM27667.1"/>
    <property type="molecule type" value="Genomic_DNA"/>
</dbReference>
<dbReference type="HOGENOM" id="CLU_284999_0_0_1"/>
<organism evidence="1 2">
    <name type="scientific">Serendipita vermifera MAFF 305830</name>
    <dbReference type="NCBI Taxonomy" id="933852"/>
    <lineage>
        <taxon>Eukaryota</taxon>
        <taxon>Fungi</taxon>
        <taxon>Dikarya</taxon>
        <taxon>Basidiomycota</taxon>
        <taxon>Agaricomycotina</taxon>
        <taxon>Agaricomycetes</taxon>
        <taxon>Sebacinales</taxon>
        <taxon>Serendipitaceae</taxon>
        <taxon>Serendipita</taxon>
    </lineage>
</organism>
<sequence>MSYSADKGLPYTAFKIILEEHRYMNDFLTLVMDKLHADKRYLAKLERIGGWDWERDAKQWAKSSIWPLISPLLSYFEDEKRHLKQCIEELSPIIEKLQRAPFPDGLDAEWNLDEVRKAHQQEQRELKIVQQIDAHSVSLWRSEAKTPKGSLLLEQDRNHRRAVLRQHDAAERVTYQYVNYMPSMLENHQQRAEDIKSCIQTMLTRYSELASKLSSSCSSAMNGTAAFVSSAFISPRHDQVEQENSHIMLRKAEYRNPVDYLRTARPLLGLERVESFRMIKQVIESLNNRSGLLVWSVPENGVWLDPVFELERSCVQSDLSTLLKERNTMWKLNFLKALLWSNSPLITVTDSDIKQYGGGIPRYSIETALVHMVPGHKWNDVLHIMVQILDLFRKEKEKDPFPEISHDLTHREASLSHLRSSVLHTLFDMDPSEVFPFTDEDLDKAGLLGEGKRLSTCPTGHRDNESSPEALEQVPFYLLSASTSHLPPLELSIFVLQCIDHVGQSKSPDSSFSSSSTTSSDPTSFLSNLTLTTTSQGSDSTVASPYAVSDYERAVYYRGITADGDQPDLLYRSDLATNPFPSRQPPARGSFGHLPSKSVRDVYNTSLHKVWRTVGPQIRDLVKAHKVRYSSIDPVRFVSYGEDKKETLGPPIVWIAVPPNSTSPETAHNVTQAILAILAENKAEDVVVEWREAVLSKLSGPPLMPVVNSTNPTAHVRRIFTPALNVPLATKERETEDAQGSLTMFFHENKDKNGNHSNKVLGVSNCHVLRADTTRNYVFRGAGAAKQVVRVNGMRRFQQGIEEIKSILATRGIRANTYTREIAELEAKGNRSNDDNKALRRNRQLLTDEQEDIAELEEFFAEVKSHWSDIEARNIGHLRVTKAIKAIPIDAAADTCYTEDWGAFEIDEMKFKAEFEGTFVDLGTALSSDQVNEIFYPRSGTRTTFKYPNARKLRIEEAVSRELLDHPDLLDSENQPCLIVGKDGTTTGLTFGRYAGLESYLCNDLGVETMELGIYNLGKDDPVFSDKGDSGALIWDGNGRALGQLHSGQYKGISSRSHVTYATPAWWLLERIKLEFPHAVFFRNTWSV</sequence>
<dbReference type="SUPFAM" id="SSF103657">
    <property type="entry name" value="BAR/IMD domain-like"/>
    <property type="match status" value="1"/>
</dbReference>
<gene>
    <name evidence="1" type="ORF">M408DRAFT_24326</name>
</gene>
<dbReference type="InterPro" id="IPR027267">
    <property type="entry name" value="AH/BAR_dom_sf"/>
</dbReference>
<name>A0A0C2XEW9_SERVB</name>
<accession>A0A0C2XEW9</accession>